<protein>
    <submittedName>
        <fullName evidence="1">Uncharacterized protein</fullName>
    </submittedName>
</protein>
<dbReference type="Proteomes" id="UP000527143">
    <property type="component" value="Unassembled WGS sequence"/>
</dbReference>
<gene>
    <name evidence="1" type="ORF">FHT02_003756</name>
</gene>
<reference evidence="1 2" key="1">
    <citation type="submission" date="2020-08" db="EMBL/GenBank/DDBJ databases">
        <title>Genomic Encyclopedia of Type Strains, Phase IV (KMG-IV): sequencing the most valuable type-strain genomes for metagenomic binning, comparative biology and taxonomic classification.</title>
        <authorList>
            <person name="Goeker M."/>
        </authorList>
    </citation>
    <scope>NUCLEOTIDE SEQUENCE [LARGE SCALE GENOMIC DNA]</scope>
    <source>
        <strain evidence="1 2">DSM 26736</strain>
    </source>
</reference>
<proteinExistence type="predicted"/>
<dbReference type="AlphaFoldDB" id="A0A840YS41"/>
<organism evidence="1 2">
    <name type="scientific">Sphingomonas xinjiangensis</name>
    <dbReference type="NCBI Taxonomy" id="643568"/>
    <lineage>
        <taxon>Bacteria</taxon>
        <taxon>Pseudomonadati</taxon>
        <taxon>Pseudomonadota</taxon>
        <taxon>Alphaproteobacteria</taxon>
        <taxon>Sphingomonadales</taxon>
        <taxon>Sphingomonadaceae</taxon>
        <taxon>Sphingomonas</taxon>
    </lineage>
</organism>
<dbReference type="EMBL" id="JACIJF010000018">
    <property type="protein sequence ID" value="MBB5712496.1"/>
    <property type="molecule type" value="Genomic_DNA"/>
</dbReference>
<evidence type="ECO:0000313" key="1">
    <source>
        <dbReference type="EMBL" id="MBB5712496.1"/>
    </source>
</evidence>
<evidence type="ECO:0000313" key="2">
    <source>
        <dbReference type="Proteomes" id="UP000527143"/>
    </source>
</evidence>
<keyword evidence="2" id="KW-1185">Reference proteome</keyword>
<dbReference type="RefSeq" id="WP_184091058.1">
    <property type="nucleotide sequence ID" value="NZ_JACIJF010000018.1"/>
</dbReference>
<name>A0A840YS41_9SPHN</name>
<comment type="caution">
    <text evidence="1">The sequence shown here is derived from an EMBL/GenBank/DDBJ whole genome shotgun (WGS) entry which is preliminary data.</text>
</comment>
<accession>A0A840YS41</accession>
<sequence>MAYLDLSSELANARAHVAQGSSKPFTVLEEEVISISKLDTLNTVLEPSRLTRWLRAVTAAKVSPPLADRRLEALRRFAVLARLGGRKWLGGATSEAHDAGYSDWQLAKVREAVGARS</sequence>